<comment type="caution">
    <text evidence="1">The sequence shown here is derived from an EMBL/GenBank/DDBJ whole genome shotgun (WGS) entry which is preliminary data.</text>
</comment>
<dbReference type="Proteomes" id="UP000823775">
    <property type="component" value="Unassembled WGS sequence"/>
</dbReference>
<accession>A0ABS8UXB7</accession>
<keyword evidence="2" id="KW-1185">Reference proteome</keyword>
<feature type="non-terminal residue" evidence="1">
    <location>
        <position position="1"/>
    </location>
</feature>
<evidence type="ECO:0000313" key="1">
    <source>
        <dbReference type="EMBL" id="MCD9638701.1"/>
    </source>
</evidence>
<name>A0ABS8UXB7_DATST</name>
<reference evidence="1 2" key="1">
    <citation type="journal article" date="2021" name="BMC Genomics">
        <title>Datura genome reveals duplications of psychoactive alkaloid biosynthetic genes and high mutation rate following tissue culture.</title>
        <authorList>
            <person name="Rajewski A."/>
            <person name="Carter-House D."/>
            <person name="Stajich J."/>
            <person name="Litt A."/>
        </authorList>
    </citation>
    <scope>NUCLEOTIDE SEQUENCE [LARGE SCALE GENOMIC DNA]</scope>
    <source>
        <strain evidence="1">AR-01</strain>
    </source>
</reference>
<dbReference type="EMBL" id="JACEIK010002758">
    <property type="protein sequence ID" value="MCD9638701.1"/>
    <property type="molecule type" value="Genomic_DNA"/>
</dbReference>
<gene>
    <name evidence="1" type="ORF">HAX54_022825</name>
</gene>
<sequence>GIMNLTHYRKNAVVSSIDNDYDRVLMERFVVGAEPSTSTIGGALSFGTPPLKRQKLDYPLPTDNGWLWLFTDASQVGTNYSPVLRRVAPAINLGFTGWHRLFTGGSQFGIGCSQFEGQVTQFH</sequence>
<protein>
    <submittedName>
        <fullName evidence="1">Uncharacterized protein</fullName>
    </submittedName>
</protein>
<proteinExistence type="predicted"/>
<evidence type="ECO:0000313" key="2">
    <source>
        <dbReference type="Proteomes" id="UP000823775"/>
    </source>
</evidence>
<organism evidence="1 2">
    <name type="scientific">Datura stramonium</name>
    <name type="common">Jimsonweed</name>
    <name type="synonym">Common thornapple</name>
    <dbReference type="NCBI Taxonomy" id="4076"/>
    <lineage>
        <taxon>Eukaryota</taxon>
        <taxon>Viridiplantae</taxon>
        <taxon>Streptophyta</taxon>
        <taxon>Embryophyta</taxon>
        <taxon>Tracheophyta</taxon>
        <taxon>Spermatophyta</taxon>
        <taxon>Magnoliopsida</taxon>
        <taxon>eudicotyledons</taxon>
        <taxon>Gunneridae</taxon>
        <taxon>Pentapetalae</taxon>
        <taxon>asterids</taxon>
        <taxon>lamiids</taxon>
        <taxon>Solanales</taxon>
        <taxon>Solanaceae</taxon>
        <taxon>Solanoideae</taxon>
        <taxon>Datureae</taxon>
        <taxon>Datura</taxon>
    </lineage>
</organism>